<feature type="transmembrane region" description="Helical" evidence="1">
    <location>
        <begin position="339"/>
        <end position="358"/>
    </location>
</feature>
<dbReference type="GO" id="GO:0016747">
    <property type="term" value="F:acyltransferase activity, transferring groups other than amino-acyl groups"/>
    <property type="evidence" value="ECO:0007669"/>
    <property type="project" value="InterPro"/>
</dbReference>
<accession>A0A4R1N425</accession>
<feature type="transmembrane region" description="Helical" evidence="1">
    <location>
        <begin position="184"/>
        <end position="203"/>
    </location>
</feature>
<keyword evidence="1" id="KW-1133">Transmembrane helix</keyword>
<feature type="transmembrane region" description="Helical" evidence="1">
    <location>
        <begin position="297"/>
        <end position="318"/>
    </location>
</feature>
<gene>
    <name evidence="3" type="ORF">BXY66_4076</name>
</gene>
<sequence length="406" mass="47146">MTAPNRRMAVLLSGLVLGAYFLFLASGTGQVLYEWSKEFAPYSIRRFLGMSKRYMLQYGHIFFLFSLLVLSRYIFVQERRTVLSGKPMDFCIRYSTAVFLFHFPVMFFFAAVTPYDKTVPWQQFVLLGSTLFTSVGLGMLCFAIKPRFDQWQKRLVNLSEAHFPRPDIIRTPEALKITRSHSEILNQVKVIAMICVVLGHFSFHRLSSFQIPGFDGAAPRFAVPTFFMISGYFLMMSIDRSRLGAAAITIRRGFGLYYIIVPMLLLTVVLDFFGFRANAELYDYSDYYITEDLRRPYTRFEIIAASISSLLYLNESWWFTLLEIHRGHGGMRAFSNDPFWFMCYLIAFSTLLLIWRLVRGWWKFGLLATWLFVFGIPILLLAPLFLAGSLAYLIHQRWRLPDDVST</sequence>
<dbReference type="RefSeq" id="WP_132862182.1">
    <property type="nucleotide sequence ID" value="NZ_SMGR01000007.1"/>
</dbReference>
<protein>
    <submittedName>
        <fullName evidence="3">Acyltransferase-like protein</fullName>
    </submittedName>
</protein>
<comment type="caution">
    <text evidence="3">The sequence shown here is derived from an EMBL/GenBank/DDBJ whole genome shotgun (WGS) entry which is preliminary data.</text>
</comment>
<evidence type="ECO:0000259" key="2">
    <source>
        <dbReference type="Pfam" id="PF01757"/>
    </source>
</evidence>
<feature type="transmembrane region" description="Helical" evidence="1">
    <location>
        <begin position="121"/>
        <end position="144"/>
    </location>
</feature>
<feature type="transmembrane region" description="Helical" evidence="1">
    <location>
        <begin position="218"/>
        <end position="235"/>
    </location>
</feature>
<name>A0A4R1N425_9RHOB</name>
<evidence type="ECO:0000313" key="4">
    <source>
        <dbReference type="Proteomes" id="UP000295673"/>
    </source>
</evidence>
<evidence type="ECO:0000256" key="1">
    <source>
        <dbReference type="SAM" id="Phobius"/>
    </source>
</evidence>
<proteinExistence type="predicted"/>
<feature type="transmembrane region" description="Helical" evidence="1">
    <location>
        <begin position="96"/>
        <end position="115"/>
    </location>
</feature>
<dbReference type="Pfam" id="PF01757">
    <property type="entry name" value="Acyl_transf_3"/>
    <property type="match status" value="1"/>
</dbReference>
<organism evidence="3 4">
    <name type="scientific">Shimia isoporae</name>
    <dbReference type="NCBI Taxonomy" id="647720"/>
    <lineage>
        <taxon>Bacteria</taxon>
        <taxon>Pseudomonadati</taxon>
        <taxon>Pseudomonadota</taxon>
        <taxon>Alphaproteobacteria</taxon>
        <taxon>Rhodobacterales</taxon>
        <taxon>Roseobacteraceae</taxon>
    </lineage>
</organism>
<dbReference type="InterPro" id="IPR002656">
    <property type="entry name" value="Acyl_transf_3_dom"/>
</dbReference>
<keyword evidence="1" id="KW-0472">Membrane</keyword>
<dbReference type="EMBL" id="SMGR01000007">
    <property type="protein sequence ID" value="TCK98834.1"/>
    <property type="molecule type" value="Genomic_DNA"/>
</dbReference>
<feature type="transmembrane region" description="Helical" evidence="1">
    <location>
        <begin position="55"/>
        <end position="75"/>
    </location>
</feature>
<feature type="transmembrane region" description="Helical" evidence="1">
    <location>
        <begin position="256"/>
        <end position="277"/>
    </location>
</feature>
<dbReference type="Proteomes" id="UP000295673">
    <property type="component" value="Unassembled WGS sequence"/>
</dbReference>
<reference evidence="3 4" key="1">
    <citation type="submission" date="2019-03" db="EMBL/GenBank/DDBJ databases">
        <title>Genomic Encyclopedia of Archaeal and Bacterial Type Strains, Phase II (KMG-II): from individual species to whole genera.</title>
        <authorList>
            <person name="Goeker M."/>
        </authorList>
    </citation>
    <scope>NUCLEOTIDE SEQUENCE [LARGE SCALE GENOMIC DNA]</scope>
    <source>
        <strain evidence="3 4">DSM 26433</strain>
    </source>
</reference>
<evidence type="ECO:0000313" key="3">
    <source>
        <dbReference type="EMBL" id="TCK98834.1"/>
    </source>
</evidence>
<keyword evidence="3" id="KW-0808">Transferase</keyword>
<feature type="transmembrane region" description="Helical" evidence="1">
    <location>
        <begin position="370"/>
        <end position="394"/>
    </location>
</feature>
<dbReference type="AlphaFoldDB" id="A0A4R1N425"/>
<keyword evidence="1" id="KW-0812">Transmembrane</keyword>
<dbReference type="OrthoDB" id="9796461at2"/>
<keyword evidence="3" id="KW-0012">Acyltransferase</keyword>
<feature type="domain" description="Acyltransferase 3" evidence="2">
    <location>
        <begin position="185"/>
        <end position="395"/>
    </location>
</feature>
<keyword evidence="4" id="KW-1185">Reference proteome</keyword>